<dbReference type="InterPro" id="IPR023346">
    <property type="entry name" value="Lysozyme-like_dom_sf"/>
</dbReference>
<sequence>MKVLSVVVLAVLGCSLAQGRIVDKCDLRNQLVTAISALTVNGEHKAMNDANDVAKFVCHAEKSAGFNTSAVTDLPAGIEDTSHQGGQNWPSTGQQQSNDASPWQTREPPQPWTLLGVFQLSNRLFCDDGQNPSKNICDTSCSNFLDDDTTDDVNCLLKFFSNSGFGAVQMSIEEILKMIHLILQPDCKDVQDSEYFAGCSQPPAP</sequence>
<dbReference type="PROSITE" id="PS51348">
    <property type="entry name" value="GLYCOSYL_HYDROL_F22_2"/>
    <property type="match status" value="1"/>
</dbReference>
<evidence type="ECO:0000313" key="6">
    <source>
        <dbReference type="EMBL" id="KAK2817516.1"/>
    </source>
</evidence>
<dbReference type="PANTHER" id="PTHR11407">
    <property type="entry name" value="LYSOZYME C"/>
    <property type="match status" value="1"/>
</dbReference>
<keyword evidence="5" id="KW-0732">Signal</keyword>
<dbReference type="InterPro" id="IPR001916">
    <property type="entry name" value="Glyco_hydro_22"/>
</dbReference>
<accession>A0AA88LM21</accession>
<dbReference type="GO" id="GO:0003796">
    <property type="term" value="F:lysozyme activity"/>
    <property type="evidence" value="ECO:0007669"/>
    <property type="project" value="UniProtKB-EC"/>
</dbReference>
<dbReference type="GO" id="GO:0031640">
    <property type="term" value="P:killing of cells of another organism"/>
    <property type="evidence" value="ECO:0007669"/>
    <property type="project" value="UniProtKB-KW"/>
</dbReference>
<evidence type="ECO:0000256" key="1">
    <source>
        <dbReference type="ARBA" id="ARBA00012732"/>
    </source>
</evidence>
<dbReference type="EMBL" id="JAUPFM010000021">
    <property type="protein sequence ID" value="KAK2817516.1"/>
    <property type="molecule type" value="Genomic_DNA"/>
</dbReference>
<dbReference type="PANTHER" id="PTHR11407:SF63">
    <property type="entry name" value="LYSOZYME C"/>
    <property type="match status" value="1"/>
</dbReference>
<dbReference type="AlphaFoldDB" id="A0AA88LM21"/>
<keyword evidence="3" id="KW-1015">Disulfide bond</keyword>
<evidence type="ECO:0000313" key="7">
    <source>
        <dbReference type="Proteomes" id="UP001187415"/>
    </source>
</evidence>
<dbReference type="Gene3D" id="1.10.530.10">
    <property type="match status" value="1"/>
</dbReference>
<dbReference type="Pfam" id="PF00062">
    <property type="entry name" value="Lys"/>
    <property type="match status" value="1"/>
</dbReference>
<reference evidence="6" key="1">
    <citation type="submission" date="2023-07" db="EMBL/GenBank/DDBJ databases">
        <title>Chromosome-level Genome Assembly of Striped Snakehead (Channa striata).</title>
        <authorList>
            <person name="Liu H."/>
        </authorList>
    </citation>
    <scope>NUCLEOTIDE SEQUENCE</scope>
    <source>
        <strain evidence="6">Gz</strain>
        <tissue evidence="6">Muscle</tissue>
    </source>
</reference>
<feature type="compositionally biased region" description="Polar residues" evidence="4">
    <location>
        <begin position="83"/>
        <end position="104"/>
    </location>
</feature>
<feature type="region of interest" description="Disordered" evidence="4">
    <location>
        <begin position="76"/>
        <end position="108"/>
    </location>
</feature>
<comment type="caution">
    <text evidence="6">The sequence shown here is derived from an EMBL/GenBank/DDBJ whole genome shotgun (WGS) entry which is preliminary data.</text>
</comment>
<feature type="chain" id="PRO_5041737139" description="lysozyme" evidence="5">
    <location>
        <begin position="20"/>
        <end position="205"/>
    </location>
</feature>
<dbReference type="EC" id="3.2.1.17" evidence="1"/>
<dbReference type="Proteomes" id="UP001187415">
    <property type="component" value="Unassembled WGS sequence"/>
</dbReference>
<evidence type="ECO:0000256" key="3">
    <source>
        <dbReference type="ARBA" id="ARBA00023157"/>
    </source>
</evidence>
<evidence type="ECO:0000256" key="5">
    <source>
        <dbReference type="SAM" id="SignalP"/>
    </source>
</evidence>
<feature type="signal peptide" evidence="5">
    <location>
        <begin position="1"/>
        <end position="19"/>
    </location>
</feature>
<name>A0AA88LM21_CHASR</name>
<keyword evidence="7" id="KW-1185">Reference proteome</keyword>
<protein>
    <recommendedName>
        <fullName evidence="1">lysozyme</fullName>
        <ecNumber evidence="1">3.2.1.17</ecNumber>
    </recommendedName>
</protein>
<evidence type="ECO:0000256" key="2">
    <source>
        <dbReference type="ARBA" id="ARBA00022638"/>
    </source>
</evidence>
<proteinExistence type="predicted"/>
<dbReference type="SMART" id="SM00263">
    <property type="entry name" value="LYZ1"/>
    <property type="match status" value="1"/>
</dbReference>
<keyword evidence="2" id="KW-0929">Antimicrobial</keyword>
<keyword evidence="2" id="KW-0081">Bacteriolytic enzyme</keyword>
<dbReference type="SUPFAM" id="SSF53955">
    <property type="entry name" value="Lysozyme-like"/>
    <property type="match status" value="1"/>
</dbReference>
<dbReference type="GO" id="GO:0042742">
    <property type="term" value="P:defense response to bacterium"/>
    <property type="evidence" value="ECO:0007669"/>
    <property type="project" value="UniProtKB-KW"/>
</dbReference>
<organism evidence="6 7">
    <name type="scientific">Channa striata</name>
    <name type="common">Snakehead murrel</name>
    <name type="synonym">Ophicephalus striatus</name>
    <dbReference type="NCBI Taxonomy" id="64152"/>
    <lineage>
        <taxon>Eukaryota</taxon>
        <taxon>Metazoa</taxon>
        <taxon>Chordata</taxon>
        <taxon>Craniata</taxon>
        <taxon>Vertebrata</taxon>
        <taxon>Euteleostomi</taxon>
        <taxon>Actinopterygii</taxon>
        <taxon>Neopterygii</taxon>
        <taxon>Teleostei</taxon>
        <taxon>Neoteleostei</taxon>
        <taxon>Acanthomorphata</taxon>
        <taxon>Anabantaria</taxon>
        <taxon>Anabantiformes</taxon>
        <taxon>Channoidei</taxon>
        <taxon>Channidae</taxon>
        <taxon>Channa</taxon>
    </lineage>
</organism>
<gene>
    <name evidence="6" type="ORF">Q5P01_025707</name>
</gene>
<evidence type="ECO:0000256" key="4">
    <source>
        <dbReference type="SAM" id="MobiDB-lite"/>
    </source>
</evidence>